<dbReference type="InterPro" id="IPR038161">
    <property type="entry name" value="VirB9/CagX/TrbG_C_sf"/>
</dbReference>
<evidence type="ECO:0000313" key="4">
    <source>
        <dbReference type="EMBL" id="PKB19063.1"/>
    </source>
</evidence>
<evidence type="ECO:0000256" key="3">
    <source>
        <dbReference type="SAM" id="SignalP"/>
    </source>
</evidence>
<dbReference type="EMBL" id="PHUF01000003">
    <property type="protein sequence ID" value="PKB19063.1"/>
    <property type="molecule type" value="Genomic_DNA"/>
</dbReference>
<organism evidence="4 5">
    <name type="scientific">Novosphingobium kunmingense</name>
    <dbReference type="NCBI Taxonomy" id="1211806"/>
    <lineage>
        <taxon>Bacteria</taxon>
        <taxon>Pseudomonadati</taxon>
        <taxon>Pseudomonadota</taxon>
        <taxon>Alphaproteobacteria</taxon>
        <taxon>Sphingomonadales</taxon>
        <taxon>Sphingomonadaceae</taxon>
        <taxon>Novosphingobium</taxon>
    </lineage>
</organism>
<comment type="similarity">
    <text evidence="1">Belongs to the TrbG/VirB9 family.</text>
</comment>
<dbReference type="AlphaFoldDB" id="A0A2N0HJE8"/>
<dbReference type="InterPro" id="IPR033645">
    <property type="entry name" value="VirB9/CagX/TrbG_C"/>
</dbReference>
<accession>A0A2N0HJE8</accession>
<sequence>MIRLPLFAVALALAASAPAQARDPRIVTRHYTADEVTRIDGRVSVQASIAFSDDEHIENVAIGDSNSWQVTPNKRANMLFVKPLSVKARTNMTVITDRHTYLFDLVAGGAAQPLYVLRFTYPDEPKPKPAPALADAGLTAAEAGAIPGAGVKPPVDPASLNFDWRQRGKPGLLPAKVYDDGTSTYLQWPANVPIPAIQIRNEAGVEGPVNFAVRDDMTVIEGVPRIIVLRFGKDVATLEYAAQPGKPRTAALAASQNPSEGR</sequence>
<dbReference type="InterPro" id="IPR010258">
    <property type="entry name" value="Conjugal_tfr_TrbG/VirB9/CagX"/>
</dbReference>
<feature type="chain" id="PRO_5014690009" evidence="3">
    <location>
        <begin position="22"/>
        <end position="262"/>
    </location>
</feature>
<proteinExistence type="inferred from homology"/>
<feature type="signal peptide" evidence="3">
    <location>
        <begin position="1"/>
        <end position="21"/>
    </location>
</feature>
<dbReference type="Pfam" id="PF03524">
    <property type="entry name" value="CagX"/>
    <property type="match status" value="1"/>
</dbReference>
<keyword evidence="5" id="KW-1185">Reference proteome</keyword>
<evidence type="ECO:0000313" key="5">
    <source>
        <dbReference type="Proteomes" id="UP000232587"/>
    </source>
</evidence>
<dbReference type="Proteomes" id="UP000232587">
    <property type="component" value="Unassembled WGS sequence"/>
</dbReference>
<gene>
    <name evidence="4" type="ORF">B0I00_1290</name>
</gene>
<dbReference type="OrthoDB" id="7390264at2"/>
<dbReference type="Gene3D" id="2.60.40.2500">
    <property type="match status" value="1"/>
</dbReference>
<evidence type="ECO:0000256" key="2">
    <source>
        <dbReference type="ARBA" id="ARBA00022729"/>
    </source>
</evidence>
<keyword evidence="2 3" id="KW-0732">Signal</keyword>
<protein>
    <submittedName>
        <fullName evidence="4">Type IV secretion system protein VirB9</fullName>
    </submittedName>
</protein>
<name>A0A2N0HJE8_9SPHN</name>
<dbReference type="RefSeq" id="WP_100866582.1">
    <property type="nucleotide sequence ID" value="NZ_PHUF01000003.1"/>
</dbReference>
<reference evidence="4 5" key="1">
    <citation type="submission" date="2017-11" db="EMBL/GenBank/DDBJ databases">
        <title>Genomic Encyclopedia of Type Strains, Phase III (KMG-III): the genomes of soil and plant-associated and newly described type strains.</title>
        <authorList>
            <person name="Whitman W."/>
        </authorList>
    </citation>
    <scope>NUCLEOTIDE SEQUENCE [LARGE SCALE GENOMIC DNA]</scope>
    <source>
        <strain evidence="4 5">CGMCC 1.12274</strain>
    </source>
</reference>
<comment type="caution">
    <text evidence="4">The sequence shown here is derived from an EMBL/GenBank/DDBJ whole genome shotgun (WGS) entry which is preliminary data.</text>
</comment>
<dbReference type="CDD" id="cd06911">
    <property type="entry name" value="VirB9_CagX_TrbG"/>
    <property type="match status" value="1"/>
</dbReference>
<evidence type="ECO:0000256" key="1">
    <source>
        <dbReference type="ARBA" id="ARBA00006135"/>
    </source>
</evidence>